<protein>
    <recommendedName>
        <fullName evidence="1">Outer membrane channel protein CpnT-like N-terminal domain-containing protein</fullName>
    </recommendedName>
</protein>
<proteinExistence type="predicted"/>
<dbReference type="Gene3D" id="1.10.287.1060">
    <property type="entry name" value="ESAT-6-like"/>
    <property type="match status" value="1"/>
</dbReference>
<dbReference type="AlphaFoldDB" id="A0A543A3M1"/>
<name>A0A543A3M1_9ACTN</name>
<keyword evidence="3" id="KW-1185">Reference proteome</keyword>
<dbReference type="EMBL" id="VFOV01000001">
    <property type="protein sequence ID" value="TQL67188.1"/>
    <property type="molecule type" value="Genomic_DNA"/>
</dbReference>
<evidence type="ECO:0000259" key="1">
    <source>
        <dbReference type="Pfam" id="PF25547"/>
    </source>
</evidence>
<sequence>MGMTVPGELDFVLDLLGYEWPNVDEDAVREAAQMVRRLEEDLRGTLNDLEVRVNELGDGAKAQSTNALIRAWTENRTANMDSLLDAMPGIATGIDVAADAIVGLKVKVIAELTITAAQIAAAAATAVVTAGLSVAGNAALIAARKKALDIATDLLMEELIGQIASMVVEPLTGTIAEAAVSIASAPLVSDGDATAATELSYDVMDQIATALNDCGTDQYELCTTFAAEVSALPFAGS</sequence>
<feature type="domain" description="Outer membrane channel protein CpnT-like N-terminal" evidence="1">
    <location>
        <begin position="18"/>
        <end position="143"/>
    </location>
</feature>
<organism evidence="2 3">
    <name type="scientific">Nocardioides albertanoniae</name>
    <dbReference type="NCBI Taxonomy" id="1175486"/>
    <lineage>
        <taxon>Bacteria</taxon>
        <taxon>Bacillati</taxon>
        <taxon>Actinomycetota</taxon>
        <taxon>Actinomycetes</taxon>
        <taxon>Propionibacteriales</taxon>
        <taxon>Nocardioidaceae</taxon>
        <taxon>Nocardioides</taxon>
    </lineage>
</organism>
<accession>A0A543A3M1</accession>
<evidence type="ECO:0000313" key="2">
    <source>
        <dbReference type="EMBL" id="TQL67188.1"/>
    </source>
</evidence>
<comment type="caution">
    <text evidence="2">The sequence shown here is derived from an EMBL/GenBank/DDBJ whole genome shotgun (WGS) entry which is preliminary data.</text>
</comment>
<gene>
    <name evidence="2" type="ORF">FB381_1061</name>
</gene>
<evidence type="ECO:0000313" key="3">
    <source>
        <dbReference type="Proteomes" id="UP000320209"/>
    </source>
</evidence>
<reference evidence="2 3" key="1">
    <citation type="submission" date="2019-06" db="EMBL/GenBank/DDBJ databases">
        <title>Sequencing the genomes of 1000 actinobacteria strains.</title>
        <authorList>
            <person name="Klenk H.-P."/>
        </authorList>
    </citation>
    <scope>NUCLEOTIDE SEQUENCE [LARGE SCALE GENOMIC DNA]</scope>
    <source>
        <strain evidence="2 3">DSM 25218</strain>
    </source>
</reference>
<dbReference type="Proteomes" id="UP000320209">
    <property type="component" value="Unassembled WGS sequence"/>
</dbReference>
<dbReference type="InterPro" id="IPR057746">
    <property type="entry name" value="CpnT-like_N"/>
</dbReference>
<dbReference type="Pfam" id="PF25547">
    <property type="entry name" value="WXG100_2"/>
    <property type="match status" value="1"/>
</dbReference>